<proteinExistence type="predicted"/>
<protein>
    <submittedName>
        <fullName evidence="2">Uncharacterized protein</fullName>
    </submittedName>
</protein>
<evidence type="ECO:0000256" key="1">
    <source>
        <dbReference type="SAM" id="SignalP"/>
    </source>
</evidence>
<gene>
    <name evidence="2" type="ORF">C7Y71_002360</name>
</gene>
<dbReference type="RefSeq" id="WP_111898921.1">
    <property type="nucleotide sequence ID" value="NZ_CP033459.1"/>
</dbReference>
<dbReference type="OrthoDB" id="1065987at2"/>
<keyword evidence="3" id="KW-1185">Reference proteome</keyword>
<name>A0A5P8E4R7_9BACT</name>
<feature type="chain" id="PRO_5024357022" evidence="1">
    <location>
        <begin position="21"/>
        <end position="368"/>
    </location>
</feature>
<dbReference type="Proteomes" id="UP000249375">
    <property type="component" value="Chromosome"/>
</dbReference>
<sequence>MKKFILTAMCAITAIASLNAQTNIEKLYQRIASDPKIAVHTSIQVDRKPGADVTGKTSMCEINSFGIHKPDKKNRYRYAEYGRQYVTDLAAAIQAEATNPLCYRVASYNIGDRGAPRQWNLLYGDDASQYITIGENRGKNYIFACIIDEKNPGYRTCYALEWYEYEFGKDIFCKFMRLYAKMPTEANNEGKVSYNGKVSYDQNSFDKKILEEYGYLEPFFRDMKIDESGVTIFSLNGDKPIPLDSLDVFFAKKMGVDNGEGKVLSTILLPYHKASRAQRTKQFFQSFNALTDSWMKGDYQTNSTLPVSIYTIIKDAVEADLLNKDEMEFVTNQLASMLVHGDDENETACNYLLLAQKLLQSARSGRFK</sequence>
<accession>A0A5P8E4R7</accession>
<keyword evidence="1" id="KW-0732">Signal</keyword>
<evidence type="ECO:0000313" key="3">
    <source>
        <dbReference type="Proteomes" id="UP000249375"/>
    </source>
</evidence>
<dbReference type="AlphaFoldDB" id="A0A5P8E4R7"/>
<reference evidence="2 3" key="1">
    <citation type="submission" date="2018-11" db="EMBL/GenBank/DDBJ databases">
        <authorList>
            <person name="Na S.W."/>
            <person name="Baik M."/>
        </authorList>
    </citation>
    <scope>NUCLEOTIDE SEQUENCE [LARGE SCALE GENOMIC DNA]</scope>
    <source>
        <strain evidence="2 3">E39</strain>
    </source>
</reference>
<feature type="signal peptide" evidence="1">
    <location>
        <begin position="1"/>
        <end position="20"/>
    </location>
</feature>
<organism evidence="2 3">
    <name type="scientific">Pseudoprevotella muciniphila</name>
    <dbReference type="NCBI Taxonomy" id="2133944"/>
    <lineage>
        <taxon>Bacteria</taxon>
        <taxon>Pseudomonadati</taxon>
        <taxon>Bacteroidota</taxon>
        <taxon>Bacteroidia</taxon>
        <taxon>Bacteroidales</taxon>
        <taxon>Prevotellaceae</taxon>
        <taxon>Pseudoprevotella</taxon>
    </lineage>
</organism>
<evidence type="ECO:0000313" key="2">
    <source>
        <dbReference type="EMBL" id="QFQ11961.1"/>
    </source>
</evidence>
<dbReference type="EMBL" id="CP033459">
    <property type="protein sequence ID" value="QFQ11961.1"/>
    <property type="molecule type" value="Genomic_DNA"/>
</dbReference>
<dbReference type="KEGG" id="alq:C7Y71_002360"/>